<dbReference type="Proteomes" id="UP000077875">
    <property type="component" value="Chromosome"/>
</dbReference>
<dbReference type="EMBL" id="CP015243">
    <property type="protein sequence ID" value="ANF56812.1"/>
    <property type="molecule type" value="Genomic_DNA"/>
</dbReference>
<feature type="transmembrane region" description="Helical" evidence="1">
    <location>
        <begin position="40"/>
        <end position="63"/>
    </location>
</feature>
<keyword evidence="1" id="KW-0472">Membrane</keyword>
<feature type="transmembrane region" description="Helical" evidence="1">
    <location>
        <begin position="7"/>
        <end position="28"/>
    </location>
</feature>
<keyword evidence="1" id="KW-0812">Transmembrane</keyword>
<evidence type="ECO:0000256" key="1">
    <source>
        <dbReference type="SAM" id="Phobius"/>
    </source>
</evidence>
<keyword evidence="3" id="KW-1185">Reference proteome</keyword>
<dbReference type="KEGG" id="haa:A5892_04465"/>
<sequence>MRITNRLRLPLATGCLVLVTGYAFVALLKWEPNFTAWPHVLQLGVVCLASIAALVSATVLRLFGADD</sequence>
<evidence type="ECO:0000313" key="2">
    <source>
        <dbReference type="EMBL" id="ANF56812.1"/>
    </source>
</evidence>
<dbReference type="RefSeq" id="WP_064121780.1">
    <property type="nucleotide sequence ID" value="NZ_CP015243.1"/>
</dbReference>
<accession>A0A172YCH8</accession>
<organism evidence="2 3">
    <name type="scientific">Halotalea alkalilenta</name>
    <dbReference type="NCBI Taxonomy" id="376489"/>
    <lineage>
        <taxon>Bacteria</taxon>
        <taxon>Pseudomonadati</taxon>
        <taxon>Pseudomonadota</taxon>
        <taxon>Gammaproteobacteria</taxon>
        <taxon>Oceanospirillales</taxon>
        <taxon>Halomonadaceae</taxon>
        <taxon>Halotalea</taxon>
    </lineage>
</organism>
<keyword evidence="1" id="KW-1133">Transmembrane helix</keyword>
<gene>
    <name evidence="2" type="ORF">A5892_04465</name>
</gene>
<dbReference type="AlphaFoldDB" id="A0A172YCH8"/>
<proteinExistence type="predicted"/>
<name>A0A172YCH8_9GAMM</name>
<reference evidence="2 3" key="1">
    <citation type="submission" date="2016-04" db="EMBL/GenBank/DDBJ databases">
        <title>Complete Genome Sequence of Halotalea alkalilenta IHB B 13600.</title>
        <authorList>
            <person name="Swarnkar M.K."/>
            <person name="Sharma A."/>
            <person name="Kaushal K."/>
            <person name="Soni R."/>
            <person name="Rana S."/>
            <person name="Singh A.K."/>
            <person name="Gulati A."/>
        </authorList>
    </citation>
    <scope>NUCLEOTIDE SEQUENCE [LARGE SCALE GENOMIC DNA]</scope>
    <source>
        <strain evidence="2 3">IHB B 13600</strain>
    </source>
</reference>
<protein>
    <submittedName>
        <fullName evidence="2">Uncharacterized protein</fullName>
    </submittedName>
</protein>
<evidence type="ECO:0000313" key="3">
    <source>
        <dbReference type="Proteomes" id="UP000077875"/>
    </source>
</evidence>